<dbReference type="PANTHER" id="PTHR40465">
    <property type="entry name" value="CHROMOSOME 1, WHOLE GENOME SHOTGUN SEQUENCE"/>
    <property type="match status" value="1"/>
</dbReference>
<dbReference type="Pfam" id="PF20152">
    <property type="entry name" value="DUF6534"/>
    <property type="match status" value="1"/>
</dbReference>
<organism evidence="4 5">
    <name type="scientific">Coprinellus micaceus</name>
    <name type="common">Glistening ink-cap mushroom</name>
    <name type="synonym">Coprinus micaceus</name>
    <dbReference type="NCBI Taxonomy" id="71717"/>
    <lineage>
        <taxon>Eukaryota</taxon>
        <taxon>Fungi</taxon>
        <taxon>Dikarya</taxon>
        <taxon>Basidiomycota</taxon>
        <taxon>Agaricomycotina</taxon>
        <taxon>Agaricomycetes</taxon>
        <taxon>Agaricomycetidae</taxon>
        <taxon>Agaricales</taxon>
        <taxon>Agaricineae</taxon>
        <taxon>Psathyrellaceae</taxon>
        <taxon>Coprinellus</taxon>
    </lineage>
</organism>
<dbReference type="PANTHER" id="PTHR40465:SF1">
    <property type="entry name" value="DUF6534 DOMAIN-CONTAINING PROTEIN"/>
    <property type="match status" value="1"/>
</dbReference>
<feature type="transmembrane region" description="Helical" evidence="2">
    <location>
        <begin position="93"/>
        <end position="116"/>
    </location>
</feature>
<reference evidence="4 5" key="1">
    <citation type="journal article" date="2019" name="Nat. Ecol. Evol.">
        <title>Megaphylogeny resolves global patterns of mushroom evolution.</title>
        <authorList>
            <person name="Varga T."/>
            <person name="Krizsan K."/>
            <person name="Foldi C."/>
            <person name="Dima B."/>
            <person name="Sanchez-Garcia M."/>
            <person name="Sanchez-Ramirez S."/>
            <person name="Szollosi G.J."/>
            <person name="Szarkandi J.G."/>
            <person name="Papp V."/>
            <person name="Albert L."/>
            <person name="Andreopoulos W."/>
            <person name="Angelini C."/>
            <person name="Antonin V."/>
            <person name="Barry K.W."/>
            <person name="Bougher N.L."/>
            <person name="Buchanan P."/>
            <person name="Buyck B."/>
            <person name="Bense V."/>
            <person name="Catcheside P."/>
            <person name="Chovatia M."/>
            <person name="Cooper J."/>
            <person name="Damon W."/>
            <person name="Desjardin D."/>
            <person name="Finy P."/>
            <person name="Geml J."/>
            <person name="Haridas S."/>
            <person name="Hughes K."/>
            <person name="Justo A."/>
            <person name="Karasinski D."/>
            <person name="Kautmanova I."/>
            <person name="Kiss B."/>
            <person name="Kocsube S."/>
            <person name="Kotiranta H."/>
            <person name="LaButti K.M."/>
            <person name="Lechner B.E."/>
            <person name="Liimatainen K."/>
            <person name="Lipzen A."/>
            <person name="Lukacs Z."/>
            <person name="Mihaltcheva S."/>
            <person name="Morgado L.N."/>
            <person name="Niskanen T."/>
            <person name="Noordeloos M.E."/>
            <person name="Ohm R.A."/>
            <person name="Ortiz-Santana B."/>
            <person name="Ovrebo C."/>
            <person name="Racz N."/>
            <person name="Riley R."/>
            <person name="Savchenko A."/>
            <person name="Shiryaev A."/>
            <person name="Soop K."/>
            <person name="Spirin V."/>
            <person name="Szebenyi C."/>
            <person name="Tomsovsky M."/>
            <person name="Tulloss R.E."/>
            <person name="Uehling J."/>
            <person name="Grigoriev I.V."/>
            <person name="Vagvolgyi C."/>
            <person name="Papp T."/>
            <person name="Martin F.M."/>
            <person name="Miettinen O."/>
            <person name="Hibbett D.S."/>
            <person name="Nagy L.G."/>
        </authorList>
    </citation>
    <scope>NUCLEOTIDE SEQUENCE [LARGE SCALE GENOMIC DNA]</scope>
    <source>
        <strain evidence="4 5">FP101781</strain>
    </source>
</reference>
<evidence type="ECO:0000259" key="3">
    <source>
        <dbReference type="Pfam" id="PF20152"/>
    </source>
</evidence>
<keyword evidence="5" id="KW-1185">Reference proteome</keyword>
<accession>A0A4Y7TVZ0</accession>
<feature type="transmembrane region" description="Helical" evidence="2">
    <location>
        <begin position="171"/>
        <end position="192"/>
    </location>
</feature>
<feature type="transmembrane region" description="Helical" evidence="2">
    <location>
        <begin position="213"/>
        <end position="232"/>
    </location>
</feature>
<feature type="domain" description="DUF6534" evidence="3">
    <location>
        <begin position="175"/>
        <end position="261"/>
    </location>
</feature>
<feature type="transmembrane region" description="Helical" evidence="2">
    <location>
        <begin position="48"/>
        <end position="73"/>
    </location>
</feature>
<dbReference type="EMBL" id="QPFP01000003">
    <property type="protein sequence ID" value="TEB37782.1"/>
    <property type="molecule type" value="Genomic_DNA"/>
</dbReference>
<evidence type="ECO:0000313" key="4">
    <source>
        <dbReference type="EMBL" id="TEB37782.1"/>
    </source>
</evidence>
<feature type="transmembrane region" description="Helical" evidence="2">
    <location>
        <begin position="12"/>
        <end position="36"/>
    </location>
</feature>
<feature type="region of interest" description="Disordered" evidence="1">
    <location>
        <begin position="316"/>
        <end position="340"/>
    </location>
</feature>
<evidence type="ECO:0000256" key="1">
    <source>
        <dbReference type="SAM" id="MobiDB-lite"/>
    </source>
</evidence>
<gene>
    <name evidence="4" type="ORF">FA13DRAFT_1681287</name>
</gene>
<dbReference type="Proteomes" id="UP000298030">
    <property type="component" value="Unassembled WGS sequence"/>
</dbReference>
<dbReference type="OrthoDB" id="2681808at2759"/>
<keyword evidence="2" id="KW-0812">Transmembrane</keyword>
<feature type="transmembrane region" description="Helical" evidence="2">
    <location>
        <begin position="128"/>
        <end position="151"/>
    </location>
</feature>
<sequence length="340" mass="36830">MDPIPTPVSPLAFAGPTLLATIFSYLLMGVLIAQIVQYAQNTGASDRICLRLLVTCVAIGQILQLSFITQKAWRVLVLAFTTPALMNQQSTTAAGLPMLNGIVALGVQAFFAWRINSLRRDTRYTRPVPALVLVLALLQFSTAIPIGIAFVRSGAKSTAVADLTIFIPIHLTTQLVCDSLITVSMIALLWRIRKETQLRKTQTLLSTLIKHSIETGLITTACVAGNLAVYLLRKKDSINIVFQNVLGFLYAIVLLTTLNRRLSYRGVSTAESEFTEFSVRLNRLAFSTVAASGARTSQSPTAQVLAKGDQASALEGAAPTPAFHPTSLSRTVNERLQNDS</sequence>
<keyword evidence="2" id="KW-0472">Membrane</keyword>
<proteinExistence type="predicted"/>
<comment type="caution">
    <text evidence="4">The sequence shown here is derived from an EMBL/GenBank/DDBJ whole genome shotgun (WGS) entry which is preliminary data.</text>
</comment>
<protein>
    <recommendedName>
        <fullName evidence="3">DUF6534 domain-containing protein</fullName>
    </recommendedName>
</protein>
<evidence type="ECO:0000256" key="2">
    <source>
        <dbReference type="SAM" id="Phobius"/>
    </source>
</evidence>
<dbReference type="STRING" id="71717.A0A4Y7TVZ0"/>
<dbReference type="InterPro" id="IPR045339">
    <property type="entry name" value="DUF6534"/>
</dbReference>
<name>A0A4Y7TVZ0_COPMI</name>
<keyword evidence="2" id="KW-1133">Transmembrane helix</keyword>
<evidence type="ECO:0000313" key="5">
    <source>
        <dbReference type="Proteomes" id="UP000298030"/>
    </source>
</evidence>
<dbReference type="AlphaFoldDB" id="A0A4Y7TVZ0"/>
<feature type="transmembrane region" description="Helical" evidence="2">
    <location>
        <begin position="238"/>
        <end position="258"/>
    </location>
</feature>